<protein>
    <submittedName>
        <fullName evidence="1">Uncharacterized protein</fullName>
    </submittedName>
</protein>
<dbReference type="EMBL" id="JACPNR010000006">
    <property type="protein sequence ID" value="MBI2678172.1"/>
    <property type="molecule type" value="Genomic_DNA"/>
</dbReference>
<reference evidence="1" key="1">
    <citation type="submission" date="2020-07" db="EMBL/GenBank/DDBJ databases">
        <title>Huge and variable diversity of episymbiotic CPR bacteria and DPANN archaea in groundwater ecosystems.</title>
        <authorList>
            <person name="He C.Y."/>
            <person name="Keren R."/>
            <person name="Whittaker M."/>
            <person name="Farag I.F."/>
            <person name="Doudna J."/>
            <person name="Cate J.H.D."/>
            <person name="Banfield J.F."/>
        </authorList>
    </citation>
    <scope>NUCLEOTIDE SEQUENCE</scope>
    <source>
        <strain evidence="1">NC_groundwater_580_Pr5_B-0.1um_64_19</strain>
    </source>
</reference>
<accession>A0A932A812</accession>
<dbReference type="AlphaFoldDB" id="A0A932A812"/>
<proteinExistence type="predicted"/>
<evidence type="ECO:0000313" key="2">
    <source>
        <dbReference type="Proteomes" id="UP000779809"/>
    </source>
</evidence>
<name>A0A932A812_9BACT</name>
<sequence>MNYFWPVLLLTLSVAGIALAYWAVRGQRIDLYAPTDLERYAQPVDLAAFQALLDDDNEAFLRESVSPQELRGFQRRRCRIAADYARVVARNAAVLTRLGELARASGDAETSRAGADLANASLRLRLLALATYARLQLEVLHPSAPEHVRQVLGVYESLAGSAARVASLLEPASGMRCARSLYSH</sequence>
<gene>
    <name evidence="1" type="ORF">HYX28_05280</name>
</gene>
<evidence type="ECO:0000313" key="1">
    <source>
        <dbReference type="EMBL" id="MBI2678172.1"/>
    </source>
</evidence>
<comment type="caution">
    <text evidence="1">The sequence shown here is derived from an EMBL/GenBank/DDBJ whole genome shotgun (WGS) entry which is preliminary data.</text>
</comment>
<organism evidence="1 2">
    <name type="scientific">Candidatus Korobacter versatilis</name>
    <dbReference type="NCBI Taxonomy" id="658062"/>
    <lineage>
        <taxon>Bacteria</taxon>
        <taxon>Pseudomonadati</taxon>
        <taxon>Acidobacteriota</taxon>
        <taxon>Terriglobia</taxon>
        <taxon>Terriglobales</taxon>
        <taxon>Candidatus Korobacteraceae</taxon>
        <taxon>Candidatus Korobacter</taxon>
    </lineage>
</organism>
<dbReference type="Proteomes" id="UP000779809">
    <property type="component" value="Unassembled WGS sequence"/>
</dbReference>